<feature type="region of interest" description="Disordered" evidence="1">
    <location>
        <begin position="50"/>
        <end position="71"/>
    </location>
</feature>
<accession>A0A8T1Y2G2</accession>
<dbReference type="PANTHER" id="PTHR31923">
    <property type="entry name" value="BSD DOMAIN-CONTAINING PROTEIN"/>
    <property type="match status" value="1"/>
</dbReference>
<evidence type="ECO:0000256" key="1">
    <source>
        <dbReference type="SAM" id="MobiDB-lite"/>
    </source>
</evidence>
<dbReference type="OrthoDB" id="1750195at2759"/>
<protein>
    <submittedName>
        <fullName evidence="2">Uncharacterized protein</fullName>
    </submittedName>
</protein>
<dbReference type="EMBL" id="JAEFBJ010000013">
    <property type="protein sequence ID" value="KAG7538997.1"/>
    <property type="molecule type" value="Genomic_DNA"/>
</dbReference>
<dbReference type="Proteomes" id="UP000694251">
    <property type="component" value="Chromosome 13"/>
</dbReference>
<dbReference type="EMBL" id="JAEFBJ010000009">
    <property type="protein sequence ID" value="KAG7574148.1"/>
    <property type="molecule type" value="Genomic_DNA"/>
</dbReference>
<dbReference type="AlphaFoldDB" id="A0A8T1Y2G2"/>
<feature type="compositionally biased region" description="Acidic residues" evidence="1">
    <location>
        <begin position="56"/>
        <end position="71"/>
    </location>
</feature>
<sequence length="119" mass="13546">MDLLPPIYQTILDLTNLGLQILNRIKSCVGSDTSETGIRFRSWDLEEKAVENVCNDPEEEEEEEETDEEEEEEIAAVALTDEVLAFARNIAMHPETWLDFPLDPDEDLDGNVYIESISD</sequence>
<dbReference type="Proteomes" id="UP000694251">
    <property type="component" value="Chromosome 9"/>
</dbReference>
<dbReference type="PANTHER" id="PTHR31923:SF27">
    <property type="entry name" value="BSD DOMAIN-CONTAINING PROTEIN"/>
    <property type="match status" value="1"/>
</dbReference>
<reference evidence="2 4" key="1">
    <citation type="submission" date="2020-12" db="EMBL/GenBank/DDBJ databases">
        <title>Concerted genomic and epigenomic changes stabilize Arabidopsis allopolyploids.</title>
        <authorList>
            <person name="Chen Z."/>
        </authorList>
    </citation>
    <scope>NUCLEOTIDE SEQUENCE [LARGE SCALE GENOMIC DNA]</scope>
    <source>
        <strain evidence="2">As9502</strain>
        <tissue evidence="2">Leaf</tissue>
    </source>
</reference>
<keyword evidence="4" id="KW-1185">Reference proteome</keyword>
<gene>
    <name evidence="3" type="ORF">ISN44_As09g023620</name>
    <name evidence="2" type="ORF">ISN44_As13g026960</name>
</gene>
<comment type="caution">
    <text evidence="2">The sequence shown here is derived from an EMBL/GenBank/DDBJ whole genome shotgun (WGS) entry which is preliminary data.</text>
</comment>
<name>A0A8T1Y2G2_ARASU</name>
<evidence type="ECO:0000313" key="2">
    <source>
        <dbReference type="EMBL" id="KAG7538997.1"/>
    </source>
</evidence>
<organism evidence="2 4">
    <name type="scientific">Arabidopsis suecica</name>
    <name type="common">Swedish thale-cress</name>
    <name type="synonym">Cardaminopsis suecica</name>
    <dbReference type="NCBI Taxonomy" id="45249"/>
    <lineage>
        <taxon>Eukaryota</taxon>
        <taxon>Viridiplantae</taxon>
        <taxon>Streptophyta</taxon>
        <taxon>Embryophyta</taxon>
        <taxon>Tracheophyta</taxon>
        <taxon>Spermatophyta</taxon>
        <taxon>Magnoliopsida</taxon>
        <taxon>eudicotyledons</taxon>
        <taxon>Gunneridae</taxon>
        <taxon>Pentapetalae</taxon>
        <taxon>rosids</taxon>
        <taxon>malvids</taxon>
        <taxon>Brassicales</taxon>
        <taxon>Brassicaceae</taxon>
        <taxon>Camelineae</taxon>
        <taxon>Arabidopsis</taxon>
    </lineage>
</organism>
<proteinExistence type="predicted"/>
<evidence type="ECO:0000313" key="4">
    <source>
        <dbReference type="Proteomes" id="UP000694251"/>
    </source>
</evidence>
<evidence type="ECO:0000313" key="3">
    <source>
        <dbReference type="EMBL" id="KAG7574148.1"/>
    </source>
</evidence>